<feature type="compositionally biased region" description="Low complexity" evidence="2">
    <location>
        <begin position="115"/>
        <end position="126"/>
    </location>
</feature>
<feature type="region of interest" description="Disordered" evidence="2">
    <location>
        <begin position="104"/>
        <end position="126"/>
    </location>
</feature>
<keyword evidence="1" id="KW-0175">Coiled coil</keyword>
<evidence type="ECO:0000256" key="2">
    <source>
        <dbReference type="SAM" id="MobiDB-lite"/>
    </source>
</evidence>
<protein>
    <submittedName>
        <fullName evidence="3">Uncharacterized protein</fullName>
    </submittedName>
</protein>
<feature type="region of interest" description="Disordered" evidence="2">
    <location>
        <begin position="703"/>
        <end position="725"/>
    </location>
</feature>
<evidence type="ECO:0000313" key="3">
    <source>
        <dbReference type="EMBL" id="TBU34867.1"/>
    </source>
</evidence>
<name>A0A4Q9N4E8_9APHY</name>
<reference evidence="3" key="1">
    <citation type="submission" date="2019-01" db="EMBL/GenBank/DDBJ databases">
        <title>Draft genome sequences of three monokaryotic isolates of the white-rot basidiomycete fungus Dichomitus squalens.</title>
        <authorList>
            <consortium name="DOE Joint Genome Institute"/>
            <person name="Lopez S.C."/>
            <person name="Andreopoulos B."/>
            <person name="Pangilinan J."/>
            <person name="Lipzen A."/>
            <person name="Riley R."/>
            <person name="Ahrendt S."/>
            <person name="Ng V."/>
            <person name="Barry K."/>
            <person name="Daum C."/>
            <person name="Grigoriev I.V."/>
            <person name="Hilden K.S."/>
            <person name="Makela M.R."/>
            <person name="de Vries R.P."/>
        </authorList>
    </citation>
    <scope>NUCLEOTIDE SEQUENCE [LARGE SCALE GENOMIC DNA]</scope>
    <source>
        <strain evidence="3">OM18370.1</strain>
    </source>
</reference>
<sequence length="735" mass="78101">MARATRSTTTHENDKPDASTPASRKGASKKRKRTSNPDNDDSLPTKHARTDSTEDTSPDVLNRGQERKQGELPSSGDVPIQSSDAGNILDVLESVDTQGLLDRVFPLSTDPGEPTSGPSSSSSTTTMLSLRSLLKNSALYPLKTLRAAVKQLHPISSHPRFRPSETAAQQLRFCNLATSLLDQASQNNAPVPLDVETIITDVEVQSEAPSPASTHAPSAGVRPHKYALVQRLPTGDWWTSASSDAPTADGASKDLKSLHTAKAELVSIFPSTSGTQLAHKGTLGDYVVKRAPGVPPLKPPQARRVSCGKFLDYGPYASFAPSFDQEGVEVGRMAMGEVIFYQQMKRRLRSLAKGKRRAFLGLAEPRAGDVVEDGSTSNSPPTAGPSTKDDDLSKDLESLLSPEEVRNIKSALRSLEMEQAVDELLQRNAKALERLEELQLERLRSQGGGSSVVEVGSEEWDIAQGITDSLAILASLRPRPSNGDPEHAPLIPPASVLHKLQRTLPLAATEGWYGTLPEGRTTAYRDDTTVHVRASSVAPSKTTPAPATPAPKATTAAAPPYTPYPYTGTYQSQYRGYGTYPPPTQSSSYYPSLAYNALASQTAAGTHYPNAQYAATAQTQYYGSWYTSSGRSTPQPAPAATSYASYYAGAAAQQPQAQRAVANTVVSSTKQPVPAYQPPPWTGATAAPATGYAPPLPPHMRAAVGAASAPGTPSPTTPTAAPQYGAYYGGYAAPR</sequence>
<organism evidence="3">
    <name type="scientific">Dichomitus squalens</name>
    <dbReference type="NCBI Taxonomy" id="114155"/>
    <lineage>
        <taxon>Eukaryota</taxon>
        <taxon>Fungi</taxon>
        <taxon>Dikarya</taxon>
        <taxon>Basidiomycota</taxon>
        <taxon>Agaricomycotina</taxon>
        <taxon>Agaricomycetes</taxon>
        <taxon>Polyporales</taxon>
        <taxon>Polyporaceae</taxon>
        <taxon>Dichomitus</taxon>
    </lineage>
</organism>
<dbReference type="EMBL" id="ML143387">
    <property type="protein sequence ID" value="TBU34867.1"/>
    <property type="molecule type" value="Genomic_DNA"/>
</dbReference>
<dbReference type="Proteomes" id="UP000292957">
    <property type="component" value="Unassembled WGS sequence"/>
</dbReference>
<dbReference type="OrthoDB" id="21648at2759"/>
<accession>A0A4Q9N4E8</accession>
<feature type="region of interest" description="Disordered" evidence="2">
    <location>
        <begin position="534"/>
        <end position="556"/>
    </location>
</feature>
<feature type="compositionally biased region" description="Low complexity" evidence="2">
    <location>
        <begin position="538"/>
        <end position="556"/>
    </location>
</feature>
<feature type="coiled-coil region" evidence="1">
    <location>
        <begin position="414"/>
        <end position="441"/>
    </location>
</feature>
<feature type="region of interest" description="Disordered" evidence="2">
    <location>
        <begin position="1"/>
        <end position="83"/>
    </location>
</feature>
<dbReference type="AlphaFoldDB" id="A0A4Q9N4E8"/>
<feature type="region of interest" description="Disordered" evidence="2">
    <location>
        <begin position="369"/>
        <end position="393"/>
    </location>
</feature>
<gene>
    <name evidence="3" type="ORF">BD311DRAFT_648353</name>
</gene>
<proteinExistence type="predicted"/>
<evidence type="ECO:0000256" key="1">
    <source>
        <dbReference type="SAM" id="Coils"/>
    </source>
</evidence>